<dbReference type="GO" id="GO:0004674">
    <property type="term" value="F:protein serine/threonine kinase activity"/>
    <property type="evidence" value="ECO:0007669"/>
    <property type="project" value="UniProtKB-KW"/>
</dbReference>
<keyword evidence="3" id="KW-0808">Transferase</keyword>
<feature type="compositionally biased region" description="Low complexity" evidence="1">
    <location>
        <begin position="84"/>
        <end position="97"/>
    </location>
</feature>
<accession>M1MX75</accession>
<proteinExistence type="predicted"/>
<gene>
    <name evidence="3" type="ORF">A605_06810</name>
</gene>
<keyword evidence="4" id="KW-1185">Reference proteome</keyword>
<dbReference type="HOGENOM" id="CLU_078729_1_0_11"/>
<feature type="compositionally biased region" description="Low complexity" evidence="1">
    <location>
        <begin position="104"/>
        <end position="148"/>
    </location>
</feature>
<protein>
    <submittedName>
        <fullName evidence="3">Putative serine/threonine protein kinase</fullName>
    </submittedName>
</protein>
<dbReference type="EMBL" id="CP003697">
    <property type="protein sequence ID" value="AGF72364.1"/>
    <property type="molecule type" value="Genomic_DNA"/>
</dbReference>
<sequence>MTPQDPRRPDHEPDGEPETTSFPPVGDEPAPAPYQPQYVPGREEYGQPRRSGLAVVLLAMLVIAAVALGVWIYTAFLGGDGEEPVAAPTTTTVTATTEEPRPAPTSQETTPQETTTTLTTEETTSQEATSEETTTTLTTEETTTQETTTAAPDFRAPANAQQCAANVNWRIFRASEATSCGFAESVAIAMAGNSGQNNFHDVEASSPVTGETYTMRCAPEGDNSFTCRGGTDAVVVLEARAVRD</sequence>
<evidence type="ECO:0000313" key="3">
    <source>
        <dbReference type="EMBL" id="AGF72364.1"/>
    </source>
</evidence>
<evidence type="ECO:0000256" key="1">
    <source>
        <dbReference type="SAM" id="MobiDB-lite"/>
    </source>
</evidence>
<evidence type="ECO:0000313" key="4">
    <source>
        <dbReference type="Proteomes" id="UP000011723"/>
    </source>
</evidence>
<evidence type="ECO:0000256" key="2">
    <source>
        <dbReference type="SAM" id="Phobius"/>
    </source>
</evidence>
<keyword evidence="3" id="KW-0418">Kinase</keyword>
<reference evidence="3 4" key="1">
    <citation type="journal article" date="2012" name="Stand. Genomic Sci.">
        <title>Genome sequence of the halotolerant bacterium Corynebacterium halotolerans type strain YIM 70093(T) (= DSM 44683(T)).</title>
        <authorList>
            <person name="Ruckert C."/>
            <person name="Albersmeier A."/>
            <person name="Al-Dilaimi A."/>
            <person name="Niehaus K."/>
            <person name="Szczepanowski R."/>
            <person name="Kalinowski J."/>
        </authorList>
    </citation>
    <scope>NUCLEOTIDE SEQUENCE [LARGE SCALE GENOMIC DNA]</scope>
    <source>
        <strain evidence="3">YIM 70093</strain>
    </source>
</reference>
<name>M1MX75_9CORY</name>
<feature type="region of interest" description="Disordered" evidence="1">
    <location>
        <begin position="1"/>
        <end position="46"/>
    </location>
</feature>
<keyword evidence="2" id="KW-0812">Transmembrane</keyword>
<dbReference type="RefSeq" id="WP_015400783.1">
    <property type="nucleotide sequence ID" value="NC_020302.1"/>
</dbReference>
<feature type="transmembrane region" description="Helical" evidence="2">
    <location>
        <begin position="52"/>
        <end position="73"/>
    </location>
</feature>
<dbReference type="KEGG" id="chn:A605_06810"/>
<dbReference type="PATRIC" id="fig|1121362.3.peg.1375"/>
<dbReference type="Proteomes" id="UP000011723">
    <property type="component" value="Chromosome"/>
</dbReference>
<dbReference type="STRING" id="1121362.A605_06810"/>
<feature type="compositionally biased region" description="Basic and acidic residues" evidence="1">
    <location>
        <begin position="1"/>
        <end position="14"/>
    </location>
</feature>
<keyword evidence="2" id="KW-1133">Transmembrane helix</keyword>
<dbReference type="eggNOG" id="ENOG5032A1W">
    <property type="taxonomic scope" value="Bacteria"/>
</dbReference>
<feature type="region of interest" description="Disordered" evidence="1">
    <location>
        <begin position="80"/>
        <end position="148"/>
    </location>
</feature>
<dbReference type="AlphaFoldDB" id="M1MX75"/>
<keyword evidence="2" id="KW-0472">Membrane</keyword>
<keyword evidence="3" id="KW-0723">Serine/threonine-protein kinase</keyword>
<organism evidence="3 4">
    <name type="scientific">Corynebacterium halotolerans YIM 70093 = DSM 44683</name>
    <dbReference type="NCBI Taxonomy" id="1121362"/>
    <lineage>
        <taxon>Bacteria</taxon>
        <taxon>Bacillati</taxon>
        <taxon>Actinomycetota</taxon>
        <taxon>Actinomycetes</taxon>
        <taxon>Mycobacteriales</taxon>
        <taxon>Corynebacteriaceae</taxon>
        <taxon>Corynebacterium</taxon>
    </lineage>
</organism>